<evidence type="ECO:0000313" key="2">
    <source>
        <dbReference type="Proteomes" id="UP000014012"/>
    </source>
</evidence>
<sequence length="65" mass="7570">MIAWFTHNPMSSEEAVQLLAEYQRRGLKAMKSLSDDKTLWVVSVAAPKRQKLQPTPQSMINRLWR</sequence>
<reference evidence="1 2" key="1">
    <citation type="journal article" date="2013" name="Genome Announc.">
        <title>Genome Sequence of Plesiomonas shigelloides Strain 302-73 (Serotype O1).</title>
        <authorList>
            <person name="Pique N."/>
            <person name="Aquilini E."/>
            <person name="Alioto T."/>
            <person name="Minana-Galbis D."/>
            <person name="Tomas J.M."/>
        </authorList>
    </citation>
    <scope>NUCLEOTIDE SEQUENCE [LARGE SCALE GENOMIC DNA]</scope>
    <source>
        <strain evidence="1 2">302-73</strain>
    </source>
</reference>
<dbReference type="STRING" id="703.SAMEA2665130_01799"/>
<keyword evidence="2" id="KW-1185">Reference proteome</keyword>
<dbReference type="Proteomes" id="UP000014012">
    <property type="component" value="Unassembled WGS sequence"/>
</dbReference>
<proteinExistence type="predicted"/>
<protein>
    <submittedName>
        <fullName evidence="1">Uncharacterized protein</fullName>
    </submittedName>
</protein>
<accession>R8ARH2</accession>
<name>R8ARH2_PLESH</name>
<dbReference type="HOGENOM" id="CLU_166713_1_0_6"/>
<comment type="caution">
    <text evidence="1">The sequence shown here is derived from an EMBL/GenBank/DDBJ whole genome shotgun (WGS) entry which is preliminary data.</text>
</comment>
<dbReference type="EMBL" id="AQQO01000048">
    <property type="protein sequence ID" value="EON88924.1"/>
    <property type="molecule type" value="Genomic_DNA"/>
</dbReference>
<evidence type="ECO:0000313" key="1">
    <source>
        <dbReference type="EMBL" id="EON88924.1"/>
    </source>
</evidence>
<dbReference type="AlphaFoldDB" id="R8ARH2"/>
<gene>
    <name evidence="1" type="ORF">PLESHI_08409</name>
</gene>
<organism evidence="1 2">
    <name type="scientific">Plesiomonas shigelloides 302-73</name>
    <dbReference type="NCBI Taxonomy" id="1315976"/>
    <lineage>
        <taxon>Bacteria</taxon>
        <taxon>Pseudomonadati</taxon>
        <taxon>Pseudomonadota</taxon>
        <taxon>Gammaproteobacteria</taxon>
        <taxon>Enterobacterales</taxon>
        <taxon>Enterobacteriaceae</taxon>
        <taxon>Plesiomonas</taxon>
    </lineage>
</organism>